<protein>
    <recommendedName>
        <fullName evidence="7">RHS repeat-associated core domain-containing protein</fullName>
    </recommendedName>
</protein>
<dbReference type="NCBIfam" id="TIGR03696">
    <property type="entry name" value="Rhs_assc_core"/>
    <property type="match status" value="1"/>
</dbReference>
<dbReference type="PANTHER" id="PTHR32305:SF15">
    <property type="entry name" value="PROTEIN RHSA-RELATED"/>
    <property type="match status" value="1"/>
</dbReference>
<dbReference type="Pfam" id="PF20148">
    <property type="entry name" value="DUF6531"/>
    <property type="match status" value="1"/>
</dbReference>
<evidence type="ECO:0000313" key="6">
    <source>
        <dbReference type="Proteomes" id="UP000269289"/>
    </source>
</evidence>
<feature type="domain" description="Teneurin-like YD-shell" evidence="4">
    <location>
        <begin position="235"/>
        <end position="689"/>
    </location>
</feature>
<feature type="region of interest" description="Disordered" evidence="2">
    <location>
        <begin position="421"/>
        <end position="447"/>
    </location>
</feature>
<dbReference type="InterPro" id="IPR050708">
    <property type="entry name" value="T6SS_VgrG/RHS"/>
</dbReference>
<reference evidence="5 6" key="1">
    <citation type="submission" date="2018-10" db="EMBL/GenBank/DDBJ databases">
        <title>Isolation, diversity and antifungal activity of actinobacteria from wheat.</title>
        <authorList>
            <person name="Han C."/>
        </authorList>
    </citation>
    <scope>NUCLEOTIDE SEQUENCE [LARGE SCALE GENOMIC DNA]</scope>
    <source>
        <strain evidence="5 6">NEAU-YY56</strain>
    </source>
</reference>
<dbReference type="Gene3D" id="2.180.10.10">
    <property type="entry name" value="RHS repeat-associated core"/>
    <property type="match status" value="2"/>
</dbReference>
<dbReference type="Pfam" id="PF25023">
    <property type="entry name" value="TEN_YD-shell"/>
    <property type="match status" value="2"/>
</dbReference>
<feature type="compositionally biased region" description="Polar residues" evidence="2">
    <location>
        <begin position="389"/>
        <end position="403"/>
    </location>
</feature>
<dbReference type="InterPro" id="IPR056823">
    <property type="entry name" value="TEN-like_YD-shell"/>
</dbReference>
<accession>A0A3M2JUJ7</accession>
<proteinExistence type="predicted"/>
<feature type="region of interest" description="Disordered" evidence="2">
    <location>
        <begin position="826"/>
        <end position="845"/>
    </location>
</feature>
<feature type="region of interest" description="Disordered" evidence="2">
    <location>
        <begin position="380"/>
        <end position="403"/>
    </location>
</feature>
<gene>
    <name evidence="5" type="ORF">EBM89_00270</name>
</gene>
<comment type="caution">
    <text evidence="5">The sequence shown here is derived from an EMBL/GenBank/DDBJ whole genome shotgun (WGS) entry which is preliminary data.</text>
</comment>
<feature type="region of interest" description="Disordered" evidence="2">
    <location>
        <begin position="466"/>
        <end position="485"/>
    </location>
</feature>
<dbReference type="EMBL" id="RFFI01000001">
    <property type="protein sequence ID" value="RMI14445.1"/>
    <property type="molecule type" value="Genomic_DNA"/>
</dbReference>
<organism evidence="5 6">
    <name type="scientific">Cellulomonas triticagri</name>
    <dbReference type="NCBI Taxonomy" id="2483352"/>
    <lineage>
        <taxon>Bacteria</taxon>
        <taxon>Bacillati</taxon>
        <taxon>Actinomycetota</taxon>
        <taxon>Actinomycetes</taxon>
        <taxon>Micrococcales</taxon>
        <taxon>Cellulomonadaceae</taxon>
        <taxon>Cellulomonas</taxon>
    </lineage>
</organism>
<dbReference type="InterPro" id="IPR045351">
    <property type="entry name" value="DUF6531"/>
</dbReference>
<feature type="compositionally biased region" description="Low complexity" evidence="2">
    <location>
        <begin position="433"/>
        <end position="447"/>
    </location>
</feature>
<dbReference type="InterPro" id="IPR006530">
    <property type="entry name" value="YD"/>
</dbReference>
<feature type="domain" description="Teneurin-like YD-shell" evidence="4">
    <location>
        <begin position="785"/>
        <end position="1061"/>
    </location>
</feature>
<dbReference type="InterPro" id="IPR022385">
    <property type="entry name" value="Rhs_assc_core"/>
</dbReference>
<keyword evidence="6" id="KW-1185">Reference proteome</keyword>
<evidence type="ECO:0000256" key="2">
    <source>
        <dbReference type="SAM" id="MobiDB-lite"/>
    </source>
</evidence>
<dbReference type="PANTHER" id="PTHR32305">
    <property type="match status" value="1"/>
</dbReference>
<evidence type="ECO:0000256" key="1">
    <source>
        <dbReference type="ARBA" id="ARBA00022737"/>
    </source>
</evidence>
<evidence type="ECO:0000259" key="3">
    <source>
        <dbReference type="Pfam" id="PF20148"/>
    </source>
</evidence>
<dbReference type="AlphaFoldDB" id="A0A3M2JUJ7"/>
<feature type="domain" description="DUF6531" evidence="3">
    <location>
        <begin position="122"/>
        <end position="202"/>
    </location>
</feature>
<evidence type="ECO:0008006" key="7">
    <source>
        <dbReference type="Google" id="ProtNLM"/>
    </source>
</evidence>
<evidence type="ECO:0000259" key="4">
    <source>
        <dbReference type="Pfam" id="PF25023"/>
    </source>
</evidence>
<evidence type="ECO:0000313" key="5">
    <source>
        <dbReference type="EMBL" id="RMI14445.1"/>
    </source>
</evidence>
<sequence length="1171" mass="121499">MAPGGLAFERAATHTPVLAATVSDPDGGSVDGQFFARRAGSTGWDLADGARVSVTSGQVARFTLPALPAGQGVEWQVAACDATACSPVSALQSNRVQPLVGAGSRKNATTVGLQVGDRVSASVDVATGNLQVTASGLVAPGVTGDLPVDLAYNSLAIGSGTIQDQPVSPFGRGWFPTAAHTLSAQGDGSIVLHAGSGQAATFVPNGTGGWTPPAGITADLVPATGGGWTLTDHSSQQKWTFDAAGLPQSVADRNANTHTLVYGDGGSGMPTAVTATRGGADLDVDLTYDDQQLVEIAQGPANDRRSVELSYDSNRMLDTVTDALGRDTTFEYTGALLTKITAPGVPATEFTYDARGRVTAVTQDTGDAWTRFAYTSDTETLVSDPEQDQAGSPGTGPHTTYTLTSDMQGRVSKAVDAEGRERGATFTPNIDPATQTQGSGTGAQTTTYTYDANDGESLTNLATQGGASSTWEYGNTSASSKYSPSGMTDDAGNASLYTYNGTGNQLTSTDALAAEAALTYNADGTVATATAPGNTGNATTYGYDANKQLTSITPPTGTSLGVRNLTYDQYGRTATASNGNGVTTTYTYDDLDRLVALDHDTTTASPDVEYSYDNAGRVATREDVSGTTTYSYDALSRLTSRVHTLDYEPVVYSYDKSSRLKTTTDGRGTTEYLYDDAGAQIAQVTRLGDEESWTRFAVDDKGRRTDTWMRTNEDNTVWAAHSQSTYDPSGRLTGTKADSSIWGSNITPVVDITLCYTAGTTAPTCSGTAASDRSLIQWRKDNITGQVATYTYDGANRLTGVSVTAGTDGDGNPLPAETYTYTYDTRGNRLTATGPDGTQTRTYNAGNQTTTAGFVYDGAGNLITDPEAGDLTYTAGDQLATAENNGVWEYTYAGVGNGELLAQTDPNGQDKYRYGYGRTNSVGKPIIEQVYHSGSRAYLEHDANGTPLIIRSDSGNIDDQSLYVYDNLGSPIALITQNNTVSDAWEYDPYGVADLTEQSVTQAYTPFMYTGGLNDRVTGWTLNGARYYDAGEGRWTQMDTLDAPLDPSNGNRYAYAANNPINYVDPTGKVSASSVLGAIGLTASIVGLAATGLGAPLAVGAGLSAIGTAADVGSNLAAGNKKGALVAGVFGAVTAGFGGAGHVLGVSSRAAFGVEAGYSAVSIGAGLAANN</sequence>
<keyword evidence="1" id="KW-0677">Repeat</keyword>
<dbReference type="Proteomes" id="UP000269289">
    <property type="component" value="Unassembled WGS sequence"/>
</dbReference>
<dbReference type="NCBIfam" id="TIGR01643">
    <property type="entry name" value="YD_repeat_2x"/>
    <property type="match status" value="1"/>
</dbReference>
<name>A0A3M2JUJ7_9CELL</name>